<proteinExistence type="predicted"/>
<sequence>MVVLLRLLLLLLPPPAPTSNSLLRAHNTDARLPRPPHPTTPLLLLLPHTSHTVHWVDEILPDRREKSRLGPDSELKKEKEARRGRGQYLVCNNPDIGGGPGEGAGRWKKSTVGAEKPVKKAAYSCLLWAGESVDTDADSPATYSRWRQRRRGVLCGIVVLAQEPIEIRAGAATKVVGYLADGREDSEHAREDGGIEVVIWVQAIILSHSIAEVLVRRD</sequence>
<reference evidence="2 3" key="1">
    <citation type="journal article" date="2024" name="J Genomics">
        <title>Draft genome sequencing and assembly of Favolaschia claudopus CIRM-BRFM 2984 isolated from oak limbs.</title>
        <authorList>
            <person name="Navarro D."/>
            <person name="Drula E."/>
            <person name="Chaduli D."/>
            <person name="Cazenave R."/>
            <person name="Ahrendt S."/>
            <person name="Wang J."/>
            <person name="Lipzen A."/>
            <person name="Daum C."/>
            <person name="Barry K."/>
            <person name="Grigoriev I.V."/>
            <person name="Favel A."/>
            <person name="Rosso M.N."/>
            <person name="Martin F."/>
        </authorList>
    </citation>
    <scope>NUCLEOTIDE SEQUENCE [LARGE SCALE GENOMIC DNA]</scope>
    <source>
        <strain evidence="2 3">CIRM-BRFM 2984</strain>
    </source>
</reference>
<protein>
    <submittedName>
        <fullName evidence="2">Uncharacterized protein</fullName>
    </submittedName>
</protein>
<dbReference type="EMBL" id="JAWWNJ010000067">
    <property type="protein sequence ID" value="KAK7008453.1"/>
    <property type="molecule type" value="Genomic_DNA"/>
</dbReference>
<feature type="signal peptide" evidence="1">
    <location>
        <begin position="1"/>
        <end position="18"/>
    </location>
</feature>
<evidence type="ECO:0000313" key="3">
    <source>
        <dbReference type="Proteomes" id="UP001362999"/>
    </source>
</evidence>
<evidence type="ECO:0000313" key="2">
    <source>
        <dbReference type="EMBL" id="KAK7008453.1"/>
    </source>
</evidence>
<feature type="chain" id="PRO_5043967823" evidence="1">
    <location>
        <begin position="19"/>
        <end position="218"/>
    </location>
</feature>
<keyword evidence="3" id="KW-1185">Reference proteome</keyword>
<keyword evidence="1" id="KW-0732">Signal</keyword>
<accession>A0AAW0AH74</accession>
<dbReference type="Proteomes" id="UP001362999">
    <property type="component" value="Unassembled WGS sequence"/>
</dbReference>
<evidence type="ECO:0000256" key="1">
    <source>
        <dbReference type="SAM" id="SignalP"/>
    </source>
</evidence>
<comment type="caution">
    <text evidence="2">The sequence shown here is derived from an EMBL/GenBank/DDBJ whole genome shotgun (WGS) entry which is preliminary data.</text>
</comment>
<organism evidence="2 3">
    <name type="scientific">Favolaschia claudopus</name>
    <dbReference type="NCBI Taxonomy" id="2862362"/>
    <lineage>
        <taxon>Eukaryota</taxon>
        <taxon>Fungi</taxon>
        <taxon>Dikarya</taxon>
        <taxon>Basidiomycota</taxon>
        <taxon>Agaricomycotina</taxon>
        <taxon>Agaricomycetes</taxon>
        <taxon>Agaricomycetidae</taxon>
        <taxon>Agaricales</taxon>
        <taxon>Marasmiineae</taxon>
        <taxon>Mycenaceae</taxon>
        <taxon>Favolaschia</taxon>
    </lineage>
</organism>
<gene>
    <name evidence="2" type="ORF">R3P38DRAFT_2791344</name>
</gene>
<dbReference type="AlphaFoldDB" id="A0AAW0AH74"/>
<name>A0AAW0AH74_9AGAR</name>